<dbReference type="SUPFAM" id="SSF49899">
    <property type="entry name" value="Concanavalin A-like lectins/glucanases"/>
    <property type="match status" value="1"/>
</dbReference>
<dbReference type="Gene3D" id="2.115.10.20">
    <property type="entry name" value="Glycosyl hydrolase domain, family 43"/>
    <property type="match status" value="1"/>
</dbReference>
<evidence type="ECO:0000313" key="7">
    <source>
        <dbReference type="EMBL" id="NYH80648.1"/>
    </source>
</evidence>
<comment type="caution">
    <text evidence="7">The sequence shown here is derived from an EMBL/GenBank/DDBJ whole genome shotgun (WGS) entry which is preliminary data.</text>
</comment>
<evidence type="ECO:0000313" key="8">
    <source>
        <dbReference type="Proteomes" id="UP000548304"/>
    </source>
</evidence>
<dbReference type="InterPro" id="IPR023296">
    <property type="entry name" value="Glyco_hydro_beta-prop_sf"/>
</dbReference>
<dbReference type="Pfam" id="PF08244">
    <property type="entry name" value="Glyco_hydro_32C"/>
    <property type="match status" value="1"/>
</dbReference>
<dbReference type="InterPro" id="IPR013320">
    <property type="entry name" value="ConA-like_dom_sf"/>
</dbReference>
<dbReference type="GO" id="GO:0005987">
    <property type="term" value="P:sucrose catabolic process"/>
    <property type="evidence" value="ECO:0007669"/>
    <property type="project" value="TreeGrafter"/>
</dbReference>
<protein>
    <submittedName>
        <fullName evidence="7">Levanbiose-producing levanase</fullName>
        <ecNumber evidence="7">3.2.1.64</ecNumber>
    </submittedName>
</protein>
<accession>A0A852Z2A3</accession>
<dbReference type="EC" id="3.2.1.64" evidence="7"/>
<dbReference type="GO" id="GO:0005737">
    <property type="term" value="C:cytoplasm"/>
    <property type="evidence" value="ECO:0007669"/>
    <property type="project" value="TreeGrafter"/>
</dbReference>
<evidence type="ECO:0000256" key="4">
    <source>
        <dbReference type="RuleBase" id="RU362110"/>
    </source>
</evidence>
<dbReference type="InterPro" id="IPR006311">
    <property type="entry name" value="TAT_signal"/>
</dbReference>
<dbReference type="GO" id="GO:0033912">
    <property type="term" value="F:2,6-beta-fructan 6-levanbiohydrolase activity"/>
    <property type="evidence" value="ECO:0007669"/>
    <property type="project" value="UniProtKB-EC"/>
</dbReference>
<dbReference type="SUPFAM" id="SSF75005">
    <property type="entry name" value="Arabinanase/levansucrase/invertase"/>
    <property type="match status" value="1"/>
</dbReference>
<dbReference type="EMBL" id="JACBYW010000008">
    <property type="protein sequence ID" value="NYH80648.1"/>
    <property type="molecule type" value="Genomic_DNA"/>
</dbReference>
<dbReference type="Gene3D" id="2.60.120.560">
    <property type="entry name" value="Exo-inulinase, domain 1"/>
    <property type="match status" value="1"/>
</dbReference>
<evidence type="ECO:0000256" key="1">
    <source>
        <dbReference type="ARBA" id="ARBA00009902"/>
    </source>
</evidence>
<organism evidence="7 8">
    <name type="scientific">Actinopolyspora biskrensis</name>
    <dbReference type="NCBI Taxonomy" id="1470178"/>
    <lineage>
        <taxon>Bacteria</taxon>
        <taxon>Bacillati</taxon>
        <taxon>Actinomycetota</taxon>
        <taxon>Actinomycetes</taxon>
        <taxon>Actinopolysporales</taxon>
        <taxon>Actinopolysporaceae</taxon>
        <taxon>Actinopolyspora</taxon>
    </lineage>
</organism>
<reference evidence="7 8" key="1">
    <citation type="submission" date="2020-07" db="EMBL/GenBank/DDBJ databases">
        <title>Genomic Encyclopedia of Type Strains, Phase III (KMG-III): the genomes of soil and plant-associated and newly described type strains.</title>
        <authorList>
            <person name="Whitman W."/>
        </authorList>
    </citation>
    <scope>NUCLEOTIDE SEQUENCE [LARGE SCALE GENOMIC DNA]</scope>
    <source>
        <strain evidence="7 8">CECT 8576</strain>
    </source>
</reference>
<dbReference type="InterPro" id="IPR013189">
    <property type="entry name" value="Glyco_hydro_32_C"/>
</dbReference>
<comment type="similarity">
    <text evidence="1 4">Belongs to the glycosyl hydrolase 32 family.</text>
</comment>
<evidence type="ECO:0000259" key="5">
    <source>
        <dbReference type="Pfam" id="PF00251"/>
    </source>
</evidence>
<dbReference type="PANTHER" id="PTHR42800:SF1">
    <property type="entry name" value="EXOINULINASE INUD (AFU_ORTHOLOGUE AFUA_5G00480)"/>
    <property type="match status" value="1"/>
</dbReference>
<dbReference type="InterPro" id="IPR013148">
    <property type="entry name" value="Glyco_hydro_32_N"/>
</dbReference>
<keyword evidence="8" id="KW-1185">Reference proteome</keyword>
<evidence type="ECO:0000256" key="3">
    <source>
        <dbReference type="ARBA" id="ARBA00023295"/>
    </source>
</evidence>
<dbReference type="PANTHER" id="PTHR42800">
    <property type="entry name" value="EXOINULINASE INUD (AFU_ORTHOLOGUE AFUA_5G00480)"/>
    <property type="match status" value="1"/>
</dbReference>
<feature type="domain" description="Glycosyl hydrolase family 32 C-terminal" evidence="6">
    <location>
        <begin position="376"/>
        <end position="509"/>
    </location>
</feature>
<name>A0A852Z2A3_9ACTN</name>
<dbReference type="CDD" id="cd18622">
    <property type="entry name" value="GH32_Inu-like"/>
    <property type="match status" value="1"/>
</dbReference>
<dbReference type="Pfam" id="PF00251">
    <property type="entry name" value="Glyco_hydro_32N"/>
    <property type="match status" value="1"/>
</dbReference>
<sequence length="522" mass="57372">MSGLSRRTLLQLSAAGVTTVAVPVTTARPATTRAATEQTYRCQYHFTVPEQWKNDPQRPIRINGQLHYYYLYNADYLSDGGGTAWRLATTTDNVVFRDEGISIPKFTTPNGDVWSGSVVVDTDNTAGFGEGSVIVLATQPDGQNGGAQAQFLWYSTDGGFTFTNHGKDPVMPNPGVSNFRDPKIIRDSDRGRWVTLLAEGNKVGFYVSQDLKNWNYVSGFIKNGLGPLECPDLFHLTSSDGSATWVLGVSADGGDAGLPKTFAYWTGHFDGTTFHPDASAPQWLDHGFDWYAAVTWEKPAGDGVDPTTRYAMAWMNNWDYAHNTPTTEADGYNGVDSIVREITLREQSSGQLSLVSRPVDALYDRVARTIDLGTITVDGEHPLPFQGVAYEIRAEVTWGMLENVGMQLRKSSDGSRHIDLGVFGDYAYLNRAATGHPDQSGQWLESHTPFDPAAKRVDLRALVDRTTIELFLDDGRYVHSHLVFPDPTDTGVTLFTVGGAAVFSSVVIREFDPIRPPEKPLP</sequence>
<evidence type="ECO:0000259" key="6">
    <source>
        <dbReference type="Pfam" id="PF08244"/>
    </source>
</evidence>
<dbReference type="PROSITE" id="PS51318">
    <property type="entry name" value="TAT"/>
    <property type="match status" value="1"/>
</dbReference>
<keyword evidence="3 4" id="KW-0326">Glycosidase</keyword>
<gene>
    <name evidence="7" type="ORF">FHR84_004014</name>
</gene>
<feature type="domain" description="Glycosyl hydrolase family 32 N-terminal" evidence="5">
    <location>
        <begin position="45"/>
        <end position="352"/>
    </location>
</feature>
<keyword evidence="2 4" id="KW-0378">Hydrolase</keyword>
<evidence type="ECO:0000256" key="2">
    <source>
        <dbReference type="ARBA" id="ARBA00022801"/>
    </source>
</evidence>
<dbReference type="SMART" id="SM00640">
    <property type="entry name" value="Glyco_32"/>
    <property type="match status" value="1"/>
</dbReference>
<dbReference type="Proteomes" id="UP000548304">
    <property type="component" value="Unassembled WGS sequence"/>
</dbReference>
<dbReference type="RefSeq" id="WP_179536980.1">
    <property type="nucleotide sequence ID" value="NZ_JACBYW010000008.1"/>
</dbReference>
<proteinExistence type="inferred from homology"/>
<dbReference type="InterPro" id="IPR001362">
    <property type="entry name" value="Glyco_hydro_32"/>
</dbReference>
<dbReference type="AlphaFoldDB" id="A0A852Z2A3"/>
<dbReference type="GO" id="GO:0004575">
    <property type="term" value="F:sucrose alpha-glucosidase activity"/>
    <property type="evidence" value="ECO:0007669"/>
    <property type="project" value="TreeGrafter"/>
</dbReference>